<dbReference type="InterPro" id="IPR015421">
    <property type="entry name" value="PyrdxlP-dep_Trfase_major"/>
</dbReference>
<dbReference type="PANTHER" id="PTHR48051:SF1">
    <property type="entry name" value="RAS SUPPRESSOR PROTEIN 1"/>
    <property type="match status" value="1"/>
</dbReference>
<dbReference type="GeneID" id="25738141"/>
<dbReference type="Gene3D" id="3.90.1150.10">
    <property type="entry name" value="Aspartate Aminotransferase, domain 1"/>
    <property type="match status" value="1"/>
</dbReference>
<dbReference type="OrthoDB" id="676979at2759"/>
<organism evidence="10 11">
    <name type="scientific">Monoraphidium neglectum</name>
    <dbReference type="NCBI Taxonomy" id="145388"/>
    <lineage>
        <taxon>Eukaryota</taxon>
        <taxon>Viridiplantae</taxon>
        <taxon>Chlorophyta</taxon>
        <taxon>core chlorophytes</taxon>
        <taxon>Chlorophyceae</taxon>
        <taxon>CS clade</taxon>
        <taxon>Sphaeropleales</taxon>
        <taxon>Selenastraceae</taxon>
        <taxon>Monoraphidium</taxon>
    </lineage>
</organism>
<dbReference type="Pfam" id="PF13855">
    <property type="entry name" value="LRR_8"/>
    <property type="match status" value="1"/>
</dbReference>
<evidence type="ECO:0000256" key="1">
    <source>
        <dbReference type="ARBA" id="ARBA00001933"/>
    </source>
</evidence>
<keyword evidence="11" id="KW-1185">Reference proteome</keyword>
<dbReference type="PRINTS" id="PR00019">
    <property type="entry name" value="LEURICHRPT"/>
</dbReference>
<dbReference type="Pfam" id="PF23598">
    <property type="entry name" value="LRR_14"/>
    <property type="match status" value="1"/>
</dbReference>
<dbReference type="SMART" id="SM00369">
    <property type="entry name" value="LRR_TYP"/>
    <property type="match status" value="7"/>
</dbReference>
<evidence type="ECO:0000256" key="3">
    <source>
        <dbReference type="ARBA" id="ARBA00022614"/>
    </source>
</evidence>
<dbReference type="Gene3D" id="3.80.10.10">
    <property type="entry name" value="Ribonuclease Inhibitor"/>
    <property type="match status" value="2"/>
</dbReference>
<evidence type="ECO:0000259" key="9">
    <source>
        <dbReference type="Pfam" id="PF23598"/>
    </source>
</evidence>
<dbReference type="InterPro" id="IPR050216">
    <property type="entry name" value="LRR_domain-containing"/>
</dbReference>
<dbReference type="PROSITE" id="PS51450">
    <property type="entry name" value="LRR"/>
    <property type="match status" value="1"/>
</dbReference>
<evidence type="ECO:0000256" key="5">
    <source>
        <dbReference type="ARBA" id="ARBA00022737"/>
    </source>
</evidence>
<dbReference type="EC" id="2.3.1.29" evidence="10"/>
<feature type="domain" description="Disease resistance R13L4/SHOC-2-like LRR" evidence="9">
    <location>
        <begin position="53"/>
        <end position="159"/>
    </location>
</feature>
<evidence type="ECO:0000256" key="6">
    <source>
        <dbReference type="ARBA" id="ARBA00022898"/>
    </source>
</evidence>
<dbReference type="InterPro" id="IPR004839">
    <property type="entry name" value="Aminotransferase_I/II_large"/>
</dbReference>
<accession>A0A0D2JV70</accession>
<dbReference type="InterPro" id="IPR003591">
    <property type="entry name" value="Leu-rich_rpt_typical-subtyp"/>
</dbReference>
<keyword evidence="4 10" id="KW-0808">Transferase</keyword>
<evidence type="ECO:0000256" key="4">
    <source>
        <dbReference type="ARBA" id="ARBA00022679"/>
    </source>
</evidence>
<dbReference type="SUPFAM" id="SSF53383">
    <property type="entry name" value="PLP-dependent transferases"/>
    <property type="match status" value="1"/>
</dbReference>
<dbReference type="InterPro" id="IPR055414">
    <property type="entry name" value="LRR_R13L4/SHOC2-like"/>
</dbReference>
<keyword evidence="7 10" id="KW-0012">Acyltransferase</keyword>
<proteinExistence type="predicted"/>
<keyword evidence="5" id="KW-0677">Repeat</keyword>
<comment type="cofactor">
    <cofactor evidence="1">
        <name>pyridoxal 5'-phosphate</name>
        <dbReference type="ChEBI" id="CHEBI:597326"/>
    </cofactor>
</comment>
<gene>
    <name evidence="10" type="ORF">MNEG_5264</name>
</gene>
<keyword evidence="3" id="KW-0433">Leucine-rich repeat</keyword>
<dbReference type="Pfam" id="PF00155">
    <property type="entry name" value="Aminotran_1_2"/>
    <property type="match status" value="1"/>
</dbReference>
<reference evidence="10 11" key="1">
    <citation type="journal article" date="2013" name="BMC Genomics">
        <title>Reconstruction of the lipid metabolism for the microalga Monoraphidium neglectum from its genome sequence reveals characteristics suitable for biofuel production.</title>
        <authorList>
            <person name="Bogen C."/>
            <person name="Al-Dilaimi A."/>
            <person name="Albersmeier A."/>
            <person name="Wichmann J."/>
            <person name="Grundmann M."/>
            <person name="Rupp O."/>
            <person name="Lauersen K.J."/>
            <person name="Blifernez-Klassen O."/>
            <person name="Kalinowski J."/>
            <person name="Goesmann A."/>
            <person name="Mussgnug J.H."/>
            <person name="Kruse O."/>
        </authorList>
    </citation>
    <scope>NUCLEOTIDE SEQUENCE [LARGE SCALE GENOMIC DNA]</scope>
    <source>
        <strain evidence="10 11">SAG 48.87</strain>
    </source>
</reference>
<dbReference type="InterPro" id="IPR015424">
    <property type="entry name" value="PyrdxlP-dep_Trfase"/>
</dbReference>
<dbReference type="InterPro" id="IPR032675">
    <property type="entry name" value="LRR_dom_sf"/>
</dbReference>
<keyword evidence="6" id="KW-0663">Pyridoxal phosphate</keyword>
<dbReference type="STRING" id="145388.A0A0D2JV70"/>
<dbReference type="SUPFAM" id="SSF52058">
    <property type="entry name" value="L domain-like"/>
    <property type="match status" value="2"/>
</dbReference>
<dbReference type="InterPro" id="IPR015422">
    <property type="entry name" value="PyrdxlP-dep_Trfase_small"/>
</dbReference>
<dbReference type="FunFam" id="3.90.1150.10:FF:000004">
    <property type="entry name" value="2-amino-3-ketobutyrate coenzyme A ligase"/>
    <property type="match status" value="1"/>
</dbReference>
<comment type="subcellular location">
    <subcellularLocation>
        <location evidence="2">Cytoplasm</location>
        <location evidence="2">Cytoskeleton</location>
        <location evidence="2">Cilium axoneme</location>
    </subcellularLocation>
</comment>
<evidence type="ECO:0000256" key="7">
    <source>
        <dbReference type="ARBA" id="ARBA00023315"/>
    </source>
</evidence>
<dbReference type="SMART" id="SM00364">
    <property type="entry name" value="LRR_BAC"/>
    <property type="match status" value="5"/>
</dbReference>
<dbReference type="EMBL" id="KK100995">
    <property type="protein sequence ID" value="KIZ02693.1"/>
    <property type="molecule type" value="Genomic_DNA"/>
</dbReference>
<dbReference type="KEGG" id="mng:MNEG_5264"/>
<dbReference type="Gene3D" id="3.40.640.10">
    <property type="entry name" value="Type I PLP-dependent aspartate aminotransferase-like (Major domain)"/>
    <property type="match status" value="1"/>
</dbReference>
<dbReference type="GO" id="GO:0030170">
    <property type="term" value="F:pyridoxal phosphate binding"/>
    <property type="evidence" value="ECO:0007669"/>
    <property type="project" value="InterPro"/>
</dbReference>
<dbReference type="GO" id="GO:0008890">
    <property type="term" value="F:glycine C-acetyltransferase activity"/>
    <property type="evidence" value="ECO:0007669"/>
    <property type="project" value="UniProtKB-EC"/>
</dbReference>
<dbReference type="PANTHER" id="PTHR48051">
    <property type="match status" value="1"/>
</dbReference>
<evidence type="ECO:0000313" key="10">
    <source>
        <dbReference type="EMBL" id="KIZ02693.1"/>
    </source>
</evidence>
<name>A0A0D2JV70_9CHLO</name>
<feature type="domain" description="Aminotransferase class I/classII large" evidence="8">
    <location>
        <begin position="408"/>
        <end position="544"/>
    </location>
</feature>
<dbReference type="InterPro" id="IPR001611">
    <property type="entry name" value="Leu-rich_rpt"/>
</dbReference>
<evidence type="ECO:0000259" key="8">
    <source>
        <dbReference type="Pfam" id="PF00155"/>
    </source>
</evidence>
<dbReference type="RefSeq" id="XP_013901712.1">
    <property type="nucleotide sequence ID" value="XM_014046258.1"/>
</dbReference>
<evidence type="ECO:0000256" key="2">
    <source>
        <dbReference type="ARBA" id="ARBA00004430"/>
    </source>
</evidence>
<dbReference type="Proteomes" id="UP000054498">
    <property type="component" value="Unassembled WGS sequence"/>
</dbReference>
<dbReference type="GO" id="GO:0005930">
    <property type="term" value="C:axoneme"/>
    <property type="evidence" value="ECO:0007669"/>
    <property type="project" value="UniProtKB-SubCell"/>
</dbReference>
<evidence type="ECO:0000313" key="11">
    <source>
        <dbReference type="Proteomes" id="UP000054498"/>
    </source>
</evidence>
<protein>
    <submittedName>
        <fullName evidence="10">Glycine C-acetyltransferase</fullName>
        <ecNumber evidence="10">2.3.1.29</ecNumber>
    </submittedName>
</protein>
<dbReference type="AlphaFoldDB" id="A0A0D2JV70"/>
<sequence length="556" mass="58507">MDDPPIKPPVCEYVKRNEGIVAVPAKIMSMVGLELLDLSHNKIEMVPKGVLTCLPRIKVLELSHNNMKALPDDIGELGSLEVLSVGHNQLAALPAALLGLAGLRELVAGHNLIAELAGPIHLMESLQVLDLSSNRLRALPPDIGWLAGLRQLNVSGNPELRSPCKAVLSKGLKAVMSFLQVVGEQRRMIEAHMASFTAPLTALAAARGLNITAPVQNEAGALLRLRAAQQAGVLGLSNCGLLHIPEAVASLAPVVQVMDASRNRLRAVPADVSLLQRLVVLNLAHNSVAALPDGFSLPRLAALDVSCNSLRALPPDLGARLPALRQLYASSNRLESLPDSLAQAPLQDLFVGENPIGGGAFPGALGKCGRLAKLGLAACGLRGELPAAIGGMTSLRWAGFGAEGGGLGGYTTGRADLITLLRQRARPYLFSNTLAPAVAGASLAVFDILSKSTELRDKLEANTKYFRQRMTSAGFDLRPGSHPIVPIMLGDAALASTMAAKMLERGVYVVGFSYPVVPKGKARIRVQLSAAHETHHIDAAVDAFVAVGRELGVIKG</sequence>